<evidence type="ECO:0000313" key="3">
    <source>
        <dbReference type="Proteomes" id="UP000007797"/>
    </source>
</evidence>
<dbReference type="EMBL" id="GL883006">
    <property type="protein sequence ID" value="EGG24852.1"/>
    <property type="molecule type" value="Genomic_DNA"/>
</dbReference>
<evidence type="ECO:0000313" key="2">
    <source>
        <dbReference type="EMBL" id="EGG24852.1"/>
    </source>
</evidence>
<dbReference type="GeneID" id="14876981"/>
<accession>F4PGL8</accession>
<keyword evidence="3" id="KW-1185">Reference proteome</keyword>
<sequence length="363" mass="41101">MNYYLNSNNIFLFLGLLLFLACVGNSNAQINNNTTNQSNNNNNNNNSTMFKVEALESYHGWRHCYRIRWHHFNAIVVSDVGPRILSLTFDNDQSNLFFEQPDDFGNVGGDKWRLYGGHRLWHAPEVSPRTYYPDNEKIDVTIANDHVILTQPIEKTNNIAKQITIYGRGGANQSNAHLEIVHQLTNHNQWAVPIAPWAVTVMAARTKSILPMGVDDPQGLQPKSSISIWNYTKLKDERITLGMKYLLAQQNSTMKDANKVGVRSSNGWSASVNDQYLFIKRISQLSQNHVVDLGANIEAYMSPDYLELETIGALTQLEPKASASLTEKWFLFKSPTIFNLNNDQDVDQQVLPFVHQTSSGIPF</sequence>
<gene>
    <name evidence="2" type="ORF">DFA_03097</name>
</gene>
<dbReference type="OMA" id="LWHSPEA"/>
<dbReference type="AlphaFoldDB" id="F4PGL8"/>
<proteinExistence type="predicted"/>
<dbReference type="KEGG" id="dfa:DFA_03097"/>
<name>F4PGL8_CACFS</name>
<dbReference type="Proteomes" id="UP000007797">
    <property type="component" value="Unassembled WGS sequence"/>
</dbReference>
<feature type="chain" id="PRO_5003313037" evidence="1">
    <location>
        <begin position="29"/>
        <end position="363"/>
    </location>
</feature>
<feature type="signal peptide" evidence="1">
    <location>
        <begin position="1"/>
        <end position="28"/>
    </location>
</feature>
<evidence type="ECO:0000256" key="1">
    <source>
        <dbReference type="SAM" id="SignalP"/>
    </source>
</evidence>
<reference evidence="3" key="1">
    <citation type="journal article" date="2011" name="Genome Res.">
        <title>Phylogeny-wide analysis of social amoeba genomes highlights ancient origins for complex intercellular communication.</title>
        <authorList>
            <person name="Heidel A.J."/>
            <person name="Lawal H.M."/>
            <person name="Felder M."/>
            <person name="Schilde C."/>
            <person name="Helps N.R."/>
            <person name="Tunggal B."/>
            <person name="Rivero F."/>
            <person name="John U."/>
            <person name="Schleicher M."/>
            <person name="Eichinger L."/>
            <person name="Platzer M."/>
            <person name="Noegel A.A."/>
            <person name="Schaap P."/>
            <person name="Gloeckner G."/>
        </authorList>
    </citation>
    <scope>NUCLEOTIDE SEQUENCE [LARGE SCALE GENOMIC DNA]</scope>
    <source>
        <strain evidence="3">SH3</strain>
    </source>
</reference>
<dbReference type="OrthoDB" id="17067at2759"/>
<protein>
    <submittedName>
        <fullName evidence="2">Uncharacterized protein</fullName>
    </submittedName>
</protein>
<dbReference type="RefSeq" id="XP_004362703.1">
    <property type="nucleotide sequence ID" value="XM_004362646.1"/>
</dbReference>
<keyword evidence="1" id="KW-0732">Signal</keyword>
<organism evidence="2 3">
    <name type="scientific">Cavenderia fasciculata</name>
    <name type="common">Slime mold</name>
    <name type="synonym">Dictyostelium fasciculatum</name>
    <dbReference type="NCBI Taxonomy" id="261658"/>
    <lineage>
        <taxon>Eukaryota</taxon>
        <taxon>Amoebozoa</taxon>
        <taxon>Evosea</taxon>
        <taxon>Eumycetozoa</taxon>
        <taxon>Dictyostelia</taxon>
        <taxon>Acytosteliales</taxon>
        <taxon>Cavenderiaceae</taxon>
        <taxon>Cavenderia</taxon>
    </lineage>
</organism>